<dbReference type="EMBL" id="PITI01001234">
    <property type="protein sequence ID" value="TBU01908.1"/>
    <property type="molecule type" value="Genomic_DNA"/>
</dbReference>
<dbReference type="VEuPathDB" id="MicrosporidiaDB:CWI36_1234p0010"/>
<name>A0A4Q9L393_9MICR</name>
<dbReference type="VEuPathDB" id="MicrosporidiaDB:CWI39_1400p0010"/>
<evidence type="ECO:0000313" key="2">
    <source>
        <dbReference type="EMBL" id="TBU01908.1"/>
    </source>
</evidence>
<evidence type="ECO:0000313" key="4">
    <source>
        <dbReference type="Proteomes" id="UP000293045"/>
    </source>
</evidence>
<proteinExistence type="predicted"/>
<organism evidence="2 3">
    <name type="scientific">Hamiltosporidium magnivora</name>
    <dbReference type="NCBI Taxonomy" id="148818"/>
    <lineage>
        <taxon>Eukaryota</taxon>
        <taxon>Fungi</taxon>
        <taxon>Fungi incertae sedis</taxon>
        <taxon>Microsporidia</taxon>
        <taxon>Dubosqiidae</taxon>
        <taxon>Hamiltosporidium</taxon>
    </lineage>
</organism>
<dbReference type="Proteomes" id="UP000293045">
    <property type="component" value="Unassembled WGS sequence"/>
</dbReference>
<gene>
    <name evidence="2" type="ORF">CWI36_1234p0010</name>
    <name evidence="1" type="ORF">CWI39_1400p0010</name>
</gene>
<comment type="caution">
    <text evidence="2">The sequence shown here is derived from an EMBL/GenBank/DDBJ whole genome shotgun (WGS) entry which is preliminary data.</text>
</comment>
<keyword evidence="3" id="KW-1185">Reference proteome</keyword>
<sequence>MPLKNRVQDTQTYISGQYSLIVTESKSYASDIYTDVKLLDRVTPVPSGFNLEFHTNKQNIGIIRNGNLINLSIVKIKPHVEVVDTFVLEYKGGKLIDFTMDEITEKNDTVTILRIRLGNVDSLIADYQDLLLKKS</sequence>
<reference evidence="3 4" key="1">
    <citation type="submission" date="2017-12" db="EMBL/GenBank/DDBJ databases">
        <authorList>
            <person name="Pombert J.-F."/>
            <person name="Haag K.L."/>
            <person name="Ebert D."/>
        </authorList>
    </citation>
    <scope>NUCLEOTIDE SEQUENCE [LARGE SCALE GENOMIC DNA]</scope>
    <source>
        <strain evidence="2">BE-OM-2</strain>
        <strain evidence="1">IL-BN-2</strain>
    </source>
</reference>
<dbReference type="EMBL" id="PIXR01001400">
    <property type="protein sequence ID" value="TBU01382.1"/>
    <property type="molecule type" value="Genomic_DNA"/>
</dbReference>
<evidence type="ECO:0000313" key="3">
    <source>
        <dbReference type="Proteomes" id="UP000291404"/>
    </source>
</evidence>
<dbReference type="Proteomes" id="UP000291404">
    <property type="component" value="Unassembled WGS sequence"/>
</dbReference>
<protein>
    <submittedName>
        <fullName evidence="2">Uncharacterized protein</fullName>
    </submittedName>
</protein>
<dbReference type="AlphaFoldDB" id="A0A4Q9L393"/>
<evidence type="ECO:0000313" key="1">
    <source>
        <dbReference type="EMBL" id="TBU01382.1"/>
    </source>
</evidence>
<accession>A0A4Q9L393</accession>